<dbReference type="Proteomes" id="UP000228809">
    <property type="component" value="Unassembled WGS sequence"/>
</dbReference>
<proteinExistence type="predicted"/>
<evidence type="ECO:0000313" key="1">
    <source>
        <dbReference type="EMBL" id="PIT91351.1"/>
    </source>
</evidence>
<protein>
    <submittedName>
        <fullName evidence="1">Uncharacterized protein</fullName>
    </submittedName>
</protein>
<dbReference type="EMBL" id="PFBJ01000004">
    <property type="protein sequence ID" value="PIT91351.1"/>
    <property type="molecule type" value="Genomic_DNA"/>
</dbReference>
<reference evidence="2" key="1">
    <citation type="submission" date="2017-09" db="EMBL/GenBank/DDBJ databases">
        <title>Depth-based differentiation of microbial function through sediment-hosted aquifers and enrichment of novel symbionts in the deep terrestrial subsurface.</title>
        <authorList>
            <person name="Probst A.J."/>
            <person name="Ladd B."/>
            <person name="Jarett J.K."/>
            <person name="Geller-Mcgrath D.E."/>
            <person name="Sieber C.M.K."/>
            <person name="Emerson J.B."/>
            <person name="Anantharaman K."/>
            <person name="Thomas B.C."/>
            <person name="Malmstrom R."/>
            <person name="Stieglmeier M."/>
            <person name="Klingl A."/>
            <person name="Woyke T."/>
            <person name="Ryan C.M."/>
            <person name="Banfield J.F."/>
        </authorList>
    </citation>
    <scope>NUCLEOTIDE SEQUENCE [LARGE SCALE GENOMIC DNA]</scope>
</reference>
<sequence length="161" mass="18999">MLFPLPSGTLTAESSSLMGVTMRRTNEQIRGMRLLRIYLREKHFEIFTLYPGYRKDWREFLAVRTLPTNRKYDGVEAEIRGLQCDVLMCRFYFTLGISLTPLEKRAGFPLRPTERKEVEAWIPCRLYFREKAHEALNRNPASTGNHMWHDLTVPNERESFV</sequence>
<gene>
    <name evidence="1" type="ORF">COU17_00980</name>
</gene>
<organism evidence="1 2">
    <name type="scientific">Candidatus Kaiserbacteria bacterium CG10_big_fil_rev_8_21_14_0_10_49_17</name>
    <dbReference type="NCBI Taxonomy" id="1974609"/>
    <lineage>
        <taxon>Bacteria</taxon>
        <taxon>Candidatus Kaiseribacteriota</taxon>
    </lineage>
</organism>
<accession>A0A2M6WEX3</accession>
<dbReference type="AlphaFoldDB" id="A0A2M6WEX3"/>
<comment type="caution">
    <text evidence="1">The sequence shown here is derived from an EMBL/GenBank/DDBJ whole genome shotgun (WGS) entry which is preliminary data.</text>
</comment>
<evidence type="ECO:0000313" key="2">
    <source>
        <dbReference type="Proteomes" id="UP000228809"/>
    </source>
</evidence>
<name>A0A2M6WEX3_9BACT</name>